<name>A0A1L8D9A1_9DIPT</name>
<keyword evidence="7" id="KW-0539">Nucleus</keyword>
<evidence type="ECO:0000256" key="5">
    <source>
        <dbReference type="ARBA" id="ARBA00022989"/>
    </source>
</evidence>
<feature type="compositionally biased region" description="Polar residues" evidence="8">
    <location>
        <begin position="423"/>
        <end position="435"/>
    </location>
</feature>
<dbReference type="PANTHER" id="PTHR13598">
    <property type="entry name" value="AT07567P-RELATED"/>
    <property type="match status" value="1"/>
</dbReference>
<protein>
    <submittedName>
        <fullName evidence="10">Putative conserved plasma membrane protein</fullName>
    </submittedName>
</protein>
<keyword evidence="6 9" id="KW-0472">Membrane</keyword>
<organism evidence="10">
    <name type="scientific">Nyssomyia neivai</name>
    <dbReference type="NCBI Taxonomy" id="330878"/>
    <lineage>
        <taxon>Eukaryota</taxon>
        <taxon>Metazoa</taxon>
        <taxon>Ecdysozoa</taxon>
        <taxon>Arthropoda</taxon>
        <taxon>Hexapoda</taxon>
        <taxon>Insecta</taxon>
        <taxon>Pterygota</taxon>
        <taxon>Neoptera</taxon>
        <taxon>Endopterygota</taxon>
        <taxon>Diptera</taxon>
        <taxon>Nematocera</taxon>
        <taxon>Psychodoidea</taxon>
        <taxon>Psychodidae</taxon>
        <taxon>Nyssomyia</taxon>
    </lineage>
</organism>
<feature type="transmembrane region" description="Helical" evidence="9">
    <location>
        <begin position="233"/>
        <end position="251"/>
    </location>
</feature>
<feature type="transmembrane region" description="Helical" evidence="9">
    <location>
        <begin position="146"/>
        <end position="163"/>
    </location>
</feature>
<evidence type="ECO:0000256" key="2">
    <source>
        <dbReference type="ARBA" id="ARBA00005748"/>
    </source>
</evidence>
<feature type="compositionally biased region" description="Acidic residues" evidence="8">
    <location>
        <begin position="392"/>
        <end position="414"/>
    </location>
</feature>
<feature type="transmembrane region" description="Helical" evidence="9">
    <location>
        <begin position="169"/>
        <end position="191"/>
    </location>
</feature>
<dbReference type="EMBL" id="GFDF01011157">
    <property type="protein sequence ID" value="JAV02927.1"/>
    <property type="molecule type" value="Transcribed_RNA"/>
</dbReference>
<comment type="similarity">
    <text evidence="2">Belongs to the NEMP family.</text>
</comment>
<reference evidence="10" key="1">
    <citation type="submission" date="2016-12" db="EMBL/GenBank/DDBJ databases">
        <title>An insight into the sialome and mialome of the sand fly, Nyssomyia neivai.</title>
        <authorList>
            <person name="Sebastian V."/>
            <person name="Goulart T.M."/>
            <person name="Oliveira W."/>
            <person name="Calvo E."/>
            <person name="Oliveira L.F."/>
            <person name="Pinto M.C."/>
            <person name="Rosselino A.M."/>
            <person name="Ribeiro J.M."/>
        </authorList>
    </citation>
    <scope>NUCLEOTIDE SEQUENCE</scope>
</reference>
<dbReference type="PANTHER" id="PTHR13598:SF1">
    <property type="entry name" value="AT07567P-RELATED"/>
    <property type="match status" value="1"/>
</dbReference>
<evidence type="ECO:0000256" key="6">
    <source>
        <dbReference type="ARBA" id="ARBA00023136"/>
    </source>
</evidence>
<dbReference type="AlphaFoldDB" id="A0A1L8D9A1"/>
<dbReference type="GO" id="GO:0005637">
    <property type="term" value="C:nuclear inner membrane"/>
    <property type="evidence" value="ECO:0007669"/>
    <property type="project" value="UniProtKB-SubCell"/>
</dbReference>
<sequence>MQIMWVLLIFKLITIFVSCGAKSAYNVDYLEPGSSIEVSPAPTNKLGFQVAPLRIFCYRGRPKYAPHLFHTASFLLDIKDEDFVQYVASTPEEVESHRDSQRSFFSLNVGFSRKRNLQVHPFNQTCVGIETVDSYKINLHLIRFDIFKVFLLCLGTFILFAASKLSENALFYYICGVTLGICASFLLLVYFVSKLLPQKPVMYGLMVGGWALGIYFAQMLMNNIQVILVTYQTYAMWYVVGSGFLSFVVCYRYGPPQDQRSKNLIKWGLQMLAIFTVYQSSHYTELAMAINVFLVILYYFPKSWMASSRSYYRRKFPPKRRLLTNDEFYEEGVRETTRALEELRQYCSSPECKQWRTVLSLRDPSRFASFMEGSSHLIDSEILDYETSQVEISDDENGVNEENEISEDDSETEANPEVGNGFNRWNRSVGNTSGGRANMSGLRARGRANKSHFQDD</sequence>
<keyword evidence="3 9" id="KW-0812">Transmembrane</keyword>
<dbReference type="Pfam" id="PF10225">
    <property type="entry name" value="NEMP"/>
    <property type="match status" value="1"/>
</dbReference>
<keyword evidence="5 9" id="KW-1133">Transmembrane helix</keyword>
<feature type="transmembrane region" description="Helical" evidence="9">
    <location>
        <begin position="203"/>
        <end position="221"/>
    </location>
</feature>
<evidence type="ECO:0000256" key="9">
    <source>
        <dbReference type="SAM" id="Phobius"/>
    </source>
</evidence>
<comment type="subcellular location">
    <subcellularLocation>
        <location evidence="1">Nucleus inner membrane</location>
        <topology evidence="1">Multi-pass membrane protein</topology>
        <orientation evidence="1">Nucleoplasmic side</orientation>
    </subcellularLocation>
</comment>
<evidence type="ECO:0000256" key="3">
    <source>
        <dbReference type="ARBA" id="ARBA00022692"/>
    </source>
</evidence>
<evidence type="ECO:0000313" key="10">
    <source>
        <dbReference type="EMBL" id="JAV02927.1"/>
    </source>
</evidence>
<evidence type="ECO:0000256" key="1">
    <source>
        <dbReference type="ARBA" id="ARBA00004575"/>
    </source>
</evidence>
<evidence type="ECO:0000256" key="4">
    <source>
        <dbReference type="ARBA" id="ARBA00022729"/>
    </source>
</evidence>
<accession>A0A1L8D9A1</accession>
<feature type="transmembrane region" description="Helical" evidence="9">
    <location>
        <begin position="286"/>
        <end position="305"/>
    </location>
</feature>
<feature type="transmembrane region" description="Helical" evidence="9">
    <location>
        <begin position="6"/>
        <end position="25"/>
    </location>
</feature>
<proteinExistence type="inferred from homology"/>
<evidence type="ECO:0000256" key="7">
    <source>
        <dbReference type="ARBA" id="ARBA00023242"/>
    </source>
</evidence>
<dbReference type="InterPro" id="IPR019358">
    <property type="entry name" value="NEMP_fam"/>
</dbReference>
<keyword evidence="4" id="KW-0732">Signal</keyword>
<feature type="region of interest" description="Disordered" evidence="8">
    <location>
        <begin position="391"/>
        <end position="456"/>
    </location>
</feature>
<evidence type="ECO:0000256" key="8">
    <source>
        <dbReference type="SAM" id="MobiDB-lite"/>
    </source>
</evidence>